<protein>
    <recommendedName>
        <fullName evidence="3">SIMPL domain-containing protein</fullName>
    </recommendedName>
</protein>
<evidence type="ECO:0000313" key="2">
    <source>
        <dbReference type="Proteomes" id="UP000004947"/>
    </source>
</evidence>
<organism evidence="1 2">
    <name type="scientific">Lentisphaera araneosa HTCC2155</name>
    <dbReference type="NCBI Taxonomy" id="313628"/>
    <lineage>
        <taxon>Bacteria</taxon>
        <taxon>Pseudomonadati</taxon>
        <taxon>Lentisphaerota</taxon>
        <taxon>Lentisphaeria</taxon>
        <taxon>Lentisphaerales</taxon>
        <taxon>Lentisphaeraceae</taxon>
        <taxon>Lentisphaera</taxon>
    </lineage>
</organism>
<evidence type="ECO:0008006" key="3">
    <source>
        <dbReference type="Google" id="ProtNLM"/>
    </source>
</evidence>
<dbReference type="GO" id="GO:0006974">
    <property type="term" value="P:DNA damage response"/>
    <property type="evidence" value="ECO:0007669"/>
    <property type="project" value="TreeGrafter"/>
</dbReference>
<dbReference type="AlphaFoldDB" id="A6DNM7"/>
<dbReference type="PIRSF" id="PIRSF029033">
    <property type="entry name" value="UCP029033"/>
    <property type="match status" value="1"/>
</dbReference>
<dbReference type="InterPro" id="IPR052022">
    <property type="entry name" value="26kDa_periplasmic_antigen"/>
</dbReference>
<dbReference type="PANTHER" id="PTHR34387:SF2">
    <property type="entry name" value="SLR1258 PROTEIN"/>
    <property type="match status" value="1"/>
</dbReference>
<dbReference type="RefSeq" id="WP_007279465.1">
    <property type="nucleotide sequence ID" value="NZ_ABCK01000014.1"/>
</dbReference>
<dbReference type="Gene3D" id="3.30.110.170">
    <property type="entry name" value="Protein of unknown function (DUF541), domain 1"/>
    <property type="match status" value="1"/>
</dbReference>
<accession>A6DNM7</accession>
<keyword evidence="2" id="KW-1185">Reference proteome</keyword>
<dbReference type="Gene3D" id="3.30.70.2970">
    <property type="entry name" value="Protein of unknown function (DUF541), domain 2"/>
    <property type="match status" value="1"/>
</dbReference>
<comment type="caution">
    <text evidence="1">The sequence shown here is derived from an EMBL/GenBank/DDBJ whole genome shotgun (WGS) entry which is preliminary data.</text>
</comment>
<sequence length="239" mass="26737">MNKFLTPIICGMLIATGMTCAGYFIGQTMYNAKVALNIAEAKGLAERRVTANLVNWDMDFTLSSNKKTDLALLYKRAEELQKKISNTLQSQGFEESEIDLGIIDYQYHAIRDDKNVMISQSYSLNADIELESDKVQLVKAARKELNKLIAQGISLNNHAPKYLFTELNKIKPDMLKEATKNARIAAGEFASHAGVKVGGIRNARQGNFYIRDAGSDYGDTHKIEKDVRVVTNISFYLDK</sequence>
<dbReference type="Pfam" id="PF04402">
    <property type="entry name" value="SIMPL"/>
    <property type="match status" value="1"/>
</dbReference>
<name>A6DNM7_9BACT</name>
<reference evidence="1 2" key="1">
    <citation type="journal article" date="2010" name="J. Bacteriol.">
        <title>Genome sequence of Lentisphaera araneosa HTCC2155T, the type species of the order Lentisphaerales in the phylum Lentisphaerae.</title>
        <authorList>
            <person name="Thrash J.C."/>
            <person name="Cho J.C."/>
            <person name="Vergin K.L."/>
            <person name="Morris R.M."/>
            <person name="Giovannoni S.J."/>
        </authorList>
    </citation>
    <scope>NUCLEOTIDE SEQUENCE [LARGE SCALE GENOMIC DNA]</scope>
    <source>
        <strain evidence="1 2">HTCC2155</strain>
    </source>
</reference>
<evidence type="ECO:0000313" key="1">
    <source>
        <dbReference type="EMBL" id="EDM26686.1"/>
    </source>
</evidence>
<dbReference type="InterPro" id="IPR007497">
    <property type="entry name" value="SIMPL/DUF541"/>
</dbReference>
<dbReference type="PANTHER" id="PTHR34387">
    <property type="entry name" value="SLR1258 PROTEIN"/>
    <property type="match status" value="1"/>
</dbReference>
<dbReference type="Proteomes" id="UP000004947">
    <property type="component" value="Unassembled WGS sequence"/>
</dbReference>
<dbReference type="OrthoDB" id="9806540at2"/>
<dbReference type="InterPro" id="IPR016907">
    <property type="entry name" value="UCP029033"/>
</dbReference>
<gene>
    <name evidence="1" type="ORF">LNTAR_18605</name>
</gene>
<dbReference type="STRING" id="313628.LNTAR_18605"/>
<dbReference type="EMBL" id="ABCK01000014">
    <property type="protein sequence ID" value="EDM26686.1"/>
    <property type="molecule type" value="Genomic_DNA"/>
</dbReference>
<proteinExistence type="predicted"/>
<dbReference type="eggNOG" id="COG2859">
    <property type="taxonomic scope" value="Bacteria"/>
</dbReference>